<dbReference type="Gene3D" id="3.40.250.10">
    <property type="entry name" value="Rhodanese-like domain"/>
    <property type="match status" value="1"/>
</dbReference>
<dbReference type="PANTHER" id="PTHR43031">
    <property type="entry name" value="FAD-DEPENDENT OXIDOREDUCTASE"/>
    <property type="match status" value="1"/>
</dbReference>
<protein>
    <recommendedName>
        <fullName evidence="3">Rhodanese domain-containing protein</fullName>
    </recommendedName>
</protein>
<comment type="caution">
    <text evidence="4">The sequence shown here is derived from an EMBL/GenBank/DDBJ whole genome shotgun (WGS) entry which is preliminary data.</text>
</comment>
<dbReference type="InterPro" id="IPR036873">
    <property type="entry name" value="Rhodanese-like_dom_sf"/>
</dbReference>
<evidence type="ECO:0000256" key="2">
    <source>
        <dbReference type="SAM" id="SignalP"/>
    </source>
</evidence>
<organism evidence="4 5">
    <name type="scientific">Pseudohalioglobus lutimaris</name>
    <dbReference type="NCBI Taxonomy" id="1737061"/>
    <lineage>
        <taxon>Bacteria</taxon>
        <taxon>Pseudomonadati</taxon>
        <taxon>Pseudomonadota</taxon>
        <taxon>Gammaproteobacteria</taxon>
        <taxon>Cellvibrionales</taxon>
        <taxon>Halieaceae</taxon>
        <taxon>Pseudohalioglobus</taxon>
    </lineage>
</organism>
<feature type="domain" description="Rhodanese" evidence="3">
    <location>
        <begin position="17"/>
        <end position="103"/>
    </location>
</feature>
<evidence type="ECO:0000256" key="1">
    <source>
        <dbReference type="SAM" id="MobiDB-lite"/>
    </source>
</evidence>
<dbReference type="InterPro" id="IPR001763">
    <property type="entry name" value="Rhodanese-like_dom"/>
</dbReference>
<feature type="chain" id="PRO_5014891813" description="Rhodanese domain-containing protein" evidence="2">
    <location>
        <begin position="19"/>
        <end position="135"/>
    </location>
</feature>
<dbReference type="AlphaFoldDB" id="A0A2N5WXL6"/>
<sequence>MKTLITLLALFYTGVSLAQAPVFIDVRSAEEFNQGHLEGAELIPYDQIEGGIAKLQPGMDTPLYLYCRSGRRAGIAADALRSLGYTHVINLETLENAEQTSAQMQLCARSSDAPGCNMPDTLQETTPAASAPRGG</sequence>
<dbReference type="EMBL" id="PKUS01000041">
    <property type="protein sequence ID" value="PLW66965.1"/>
    <property type="molecule type" value="Genomic_DNA"/>
</dbReference>
<name>A0A2N5WXL6_9GAMM</name>
<dbReference type="Proteomes" id="UP000235005">
    <property type="component" value="Unassembled WGS sequence"/>
</dbReference>
<evidence type="ECO:0000313" key="4">
    <source>
        <dbReference type="EMBL" id="PLW66965.1"/>
    </source>
</evidence>
<evidence type="ECO:0000259" key="3">
    <source>
        <dbReference type="PROSITE" id="PS50206"/>
    </source>
</evidence>
<dbReference type="SUPFAM" id="SSF52821">
    <property type="entry name" value="Rhodanese/Cell cycle control phosphatase"/>
    <property type="match status" value="1"/>
</dbReference>
<dbReference type="OrthoDB" id="9814704at2"/>
<dbReference type="Pfam" id="PF00581">
    <property type="entry name" value="Rhodanese"/>
    <property type="match status" value="1"/>
</dbReference>
<feature type="region of interest" description="Disordered" evidence="1">
    <location>
        <begin position="114"/>
        <end position="135"/>
    </location>
</feature>
<gene>
    <name evidence="4" type="ORF">C0039_19355</name>
</gene>
<dbReference type="PANTHER" id="PTHR43031:SF18">
    <property type="entry name" value="RHODANESE-RELATED SULFURTRANSFERASES"/>
    <property type="match status" value="1"/>
</dbReference>
<dbReference type="CDD" id="cd00158">
    <property type="entry name" value="RHOD"/>
    <property type="match status" value="1"/>
</dbReference>
<dbReference type="SMART" id="SM00450">
    <property type="entry name" value="RHOD"/>
    <property type="match status" value="1"/>
</dbReference>
<dbReference type="InterPro" id="IPR050229">
    <property type="entry name" value="GlpE_sulfurtransferase"/>
</dbReference>
<keyword evidence="2" id="KW-0732">Signal</keyword>
<evidence type="ECO:0000313" key="5">
    <source>
        <dbReference type="Proteomes" id="UP000235005"/>
    </source>
</evidence>
<dbReference type="PROSITE" id="PS50206">
    <property type="entry name" value="RHODANESE_3"/>
    <property type="match status" value="1"/>
</dbReference>
<feature type="signal peptide" evidence="2">
    <location>
        <begin position="1"/>
        <end position="18"/>
    </location>
</feature>
<dbReference type="RefSeq" id="WP_101519011.1">
    <property type="nucleotide sequence ID" value="NZ_PKUS01000041.1"/>
</dbReference>
<proteinExistence type="predicted"/>
<reference evidence="4 5" key="1">
    <citation type="submission" date="2018-01" db="EMBL/GenBank/DDBJ databases">
        <title>The draft genome sequence of Halioglobus lutimaris HF004.</title>
        <authorList>
            <person name="Du Z.-J."/>
            <person name="Shi M.-J."/>
        </authorList>
    </citation>
    <scope>NUCLEOTIDE SEQUENCE [LARGE SCALE GENOMIC DNA]</scope>
    <source>
        <strain evidence="4 5">HF004</strain>
    </source>
</reference>
<keyword evidence="5" id="KW-1185">Reference proteome</keyword>
<accession>A0A2N5WXL6</accession>